<dbReference type="GO" id="GO:0051213">
    <property type="term" value="F:dioxygenase activity"/>
    <property type="evidence" value="ECO:0007669"/>
    <property type="project" value="UniProtKB-KW"/>
</dbReference>
<dbReference type="InParanoid" id="A7SML0"/>
<dbReference type="GO" id="GO:0006979">
    <property type="term" value="P:response to oxidative stress"/>
    <property type="evidence" value="ECO:0007669"/>
    <property type="project" value="InterPro"/>
</dbReference>
<proteinExistence type="predicted"/>
<evidence type="ECO:0000256" key="6">
    <source>
        <dbReference type="PIRSR" id="PIRSR619791-2"/>
    </source>
</evidence>
<evidence type="ECO:0000256" key="4">
    <source>
        <dbReference type="ARBA" id="ARBA00023002"/>
    </source>
</evidence>
<dbReference type="InterPro" id="IPR010255">
    <property type="entry name" value="Haem_peroxidase_sf"/>
</dbReference>
<keyword evidence="5 6" id="KW-0408">Iron</keyword>
<dbReference type="SUPFAM" id="SSF48113">
    <property type="entry name" value="Heme-dependent peroxidases"/>
    <property type="match status" value="1"/>
</dbReference>
<dbReference type="PRINTS" id="PR00457">
    <property type="entry name" value="ANPEROXIDASE"/>
</dbReference>
<dbReference type="PROSITE" id="PS50292">
    <property type="entry name" value="PEROXIDASE_3"/>
    <property type="match status" value="1"/>
</dbReference>
<dbReference type="KEGG" id="nve:5506436"/>
<dbReference type="InterPro" id="IPR037120">
    <property type="entry name" value="Haem_peroxidase_sf_animal"/>
</dbReference>
<dbReference type="PhylomeDB" id="A7SML0"/>
<dbReference type="eggNOG" id="KOG2408">
    <property type="taxonomic scope" value="Eukaryota"/>
</dbReference>
<evidence type="ECO:0000313" key="8">
    <source>
        <dbReference type="Proteomes" id="UP000001593"/>
    </source>
</evidence>
<keyword evidence="8" id="KW-1185">Reference proteome</keyword>
<keyword evidence="2" id="KW-0611">Plant defense</keyword>
<dbReference type="GO" id="GO:0020037">
    <property type="term" value="F:heme binding"/>
    <property type="evidence" value="ECO:0007669"/>
    <property type="project" value="InterPro"/>
</dbReference>
<keyword evidence="3" id="KW-0223">Dioxygenase</keyword>
<dbReference type="Proteomes" id="UP000001593">
    <property type="component" value="Unassembled WGS sequence"/>
</dbReference>
<dbReference type="InterPro" id="IPR050783">
    <property type="entry name" value="Oxylipin_biosynth_metab"/>
</dbReference>
<gene>
    <name evidence="7" type="ORF">NEMVEDRAFT_v1g191355</name>
</gene>
<keyword evidence="4" id="KW-0560">Oxidoreductase</keyword>
<protein>
    <recommendedName>
        <fullName evidence="9">Peroxidase</fullName>
    </recommendedName>
</protein>
<evidence type="ECO:0000256" key="5">
    <source>
        <dbReference type="ARBA" id="ARBA00023004"/>
    </source>
</evidence>
<keyword evidence="1 6" id="KW-0479">Metal-binding</keyword>
<dbReference type="GO" id="GO:0046872">
    <property type="term" value="F:metal ion binding"/>
    <property type="evidence" value="ECO:0007669"/>
    <property type="project" value="UniProtKB-KW"/>
</dbReference>
<dbReference type="GO" id="GO:0004601">
    <property type="term" value="F:peroxidase activity"/>
    <property type="evidence" value="ECO:0007669"/>
    <property type="project" value="InterPro"/>
</dbReference>
<reference evidence="7 8" key="1">
    <citation type="journal article" date="2007" name="Science">
        <title>Sea anemone genome reveals ancestral eumetazoan gene repertoire and genomic organization.</title>
        <authorList>
            <person name="Putnam N.H."/>
            <person name="Srivastava M."/>
            <person name="Hellsten U."/>
            <person name="Dirks B."/>
            <person name="Chapman J."/>
            <person name="Salamov A."/>
            <person name="Terry A."/>
            <person name="Shapiro H."/>
            <person name="Lindquist E."/>
            <person name="Kapitonov V.V."/>
            <person name="Jurka J."/>
            <person name="Genikhovich G."/>
            <person name="Grigoriev I.V."/>
            <person name="Lucas S.M."/>
            <person name="Steele R.E."/>
            <person name="Finnerty J.R."/>
            <person name="Technau U."/>
            <person name="Martindale M.Q."/>
            <person name="Rokhsar D.S."/>
        </authorList>
    </citation>
    <scope>NUCLEOTIDE SEQUENCE [LARGE SCALE GENOMIC DNA]</scope>
    <source>
        <strain evidence="8">CH2 X CH6</strain>
    </source>
</reference>
<evidence type="ECO:0000313" key="7">
    <source>
        <dbReference type="EMBL" id="EDO35036.1"/>
    </source>
</evidence>
<dbReference type="AlphaFoldDB" id="A7SML0"/>
<dbReference type="GO" id="GO:0006952">
    <property type="term" value="P:defense response"/>
    <property type="evidence" value="ECO:0007669"/>
    <property type="project" value="UniProtKB-KW"/>
</dbReference>
<dbReference type="EMBL" id="DS469710">
    <property type="protein sequence ID" value="EDO35036.1"/>
    <property type="molecule type" value="Genomic_DNA"/>
</dbReference>
<dbReference type="Gene3D" id="1.10.640.10">
    <property type="entry name" value="Haem peroxidase domain superfamily, animal type"/>
    <property type="match status" value="1"/>
</dbReference>
<dbReference type="InterPro" id="IPR019791">
    <property type="entry name" value="Haem_peroxidase_animal"/>
</dbReference>
<keyword evidence="6" id="KW-0349">Heme</keyword>
<evidence type="ECO:0000256" key="3">
    <source>
        <dbReference type="ARBA" id="ARBA00022964"/>
    </source>
</evidence>
<evidence type="ECO:0008006" key="9">
    <source>
        <dbReference type="Google" id="ProtNLM"/>
    </source>
</evidence>
<dbReference type="HOGENOM" id="CLU_033051_0_0_1"/>
<evidence type="ECO:0000256" key="1">
    <source>
        <dbReference type="ARBA" id="ARBA00022723"/>
    </source>
</evidence>
<dbReference type="GO" id="GO:0006631">
    <property type="term" value="P:fatty acid metabolic process"/>
    <property type="evidence" value="ECO:0007669"/>
    <property type="project" value="UniProtKB-ARBA"/>
</dbReference>
<sequence>MHNIFTREHNFICDELKSQHPDWSDQRLHDTARLIVSALIAMIHVVEWTPTILNNDFVRESVKVEWFGTLSRNAIMWLIQNNITFNKGAIHANIGLPKSLSGVPFSITEEFVAMYRFHPLLPDDFNIYSMETGKPTGNTYKLPDVAFGNAQKVFDQNDLHDIVYTFGTENPGAPVLHNYPVTTTDLVIPRHQGGGALVDLATIDVIRDRERGIPRYNQFRRLLGLRPLTDFNQFDVTPEDVNELRSIYNDDIESVDVMIGCLAEHKPDGFGFGETPFQLFLLMANRRMVVDRFFTDDFKPEFYTQWGIDWVNKQTMKDVLLRAFPDADKLTEKMASARTAFFDWNAT</sequence>
<dbReference type="Pfam" id="PF03098">
    <property type="entry name" value="An_peroxidase"/>
    <property type="match status" value="1"/>
</dbReference>
<feature type="binding site" description="axial binding residue" evidence="6">
    <location>
        <position position="118"/>
    </location>
    <ligand>
        <name>heme b</name>
        <dbReference type="ChEBI" id="CHEBI:60344"/>
    </ligand>
    <ligandPart>
        <name>Fe</name>
        <dbReference type="ChEBI" id="CHEBI:18248"/>
    </ligandPart>
</feature>
<dbReference type="PANTHER" id="PTHR11903">
    <property type="entry name" value="PROSTAGLANDIN G/H SYNTHASE"/>
    <property type="match status" value="1"/>
</dbReference>
<organism evidence="7 8">
    <name type="scientific">Nematostella vectensis</name>
    <name type="common">Starlet sea anemone</name>
    <dbReference type="NCBI Taxonomy" id="45351"/>
    <lineage>
        <taxon>Eukaryota</taxon>
        <taxon>Metazoa</taxon>
        <taxon>Cnidaria</taxon>
        <taxon>Anthozoa</taxon>
        <taxon>Hexacorallia</taxon>
        <taxon>Actiniaria</taxon>
        <taxon>Edwardsiidae</taxon>
        <taxon>Nematostella</taxon>
    </lineage>
</organism>
<dbReference type="PANTHER" id="PTHR11903:SF11">
    <property type="entry name" value="ALPHA-DIOXYGENASE 1"/>
    <property type="match status" value="1"/>
</dbReference>
<name>A7SML0_NEMVE</name>
<accession>A7SML0</accession>
<evidence type="ECO:0000256" key="2">
    <source>
        <dbReference type="ARBA" id="ARBA00022821"/>
    </source>
</evidence>